<dbReference type="EMBL" id="LBUU01000013">
    <property type="protein sequence ID" value="KKQ69550.1"/>
    <property type="molecule type" value="Genomic_DNA"/>
</dbReference>
<reference evidence="3 4" key="1">
    <citation type="journal article" date="2015" name="Nature">
        <title>rRNA introns, odd ribosomes, and small enigmatic genomes across a large radiation of phyla.</title>
        <authorList>
            <person name="Brown C.T."/>
            <person name="Hug L.A."/>
            <person name="Thomas B.C."/>
            <person name="Sharon I."/>
            <person name="Castelle C.J."/>
            <person name="Singh A."/>
            <person name="Wilkins M.J."/>
            <person name="Williams K.H."/>
            <person name="Banfield J.F."/>
        </authorList>
    </citation>
    <scope>NUCLEOTIDE SEQUENCE [LARGE SCALE GENOMIC DNA]</scope>
</reference>
<sequence length="285" mass="31823">MLKRKINTQKRLYVVLLVLGIVFVLLAIPVFWFYYPKIQTEKKSEIAFLDVGQGDAVLIQTPFRQNILIDGGPDGSVIQKLEEELSWWDRKIDLMVLTHPHDDHVAGLIDVIGKFHVAKVLYTGVTHDAPAYLEWLALIKNRHIPLVIIDRPQKIVFGSDCFFDILYPRASYLGVSAANLNNTSIVAKYFCAGQEALLTGDAEIAVEKELAESGADLSARIFKTGHHGSDTSSGEDFVRLVNPEKAIISVGADNKFGHPNLRVIKRLERMGTEVLRTDLAGTVRF</sequence>
<feature type="domain" description="Metallo-beta-lactamase" evidence="2">
    <location>
        <begin position="53"/>
        <end position="252"/>
    </location>
</feature>
<dbReference type="PANTHER" id="PTHR30619">
    <property type="entry name" value="DNA INTERNALIZATION/COMPETENCE PROTEIN COMEC/REC2"/>
    <property type="match status" value="1"/>
</dbReference>
<dbReference type="Gene3D" id="3.60.15.10">
    <property type="entry name" value="Ribonuclease Z/Hydroxyacylglutathione hydrolase-like"/>
    <property type="match status" value="1"/>
</dbReference>
<accession>A0A0G0K242</accession>
<evidence type="ECO:0000256" key="1">
    <source>
        <dbReference type="SAM" id="Phobius"/>
    </source>
</evidence>
<dbReference type="PANTHER" id="PTHR30619:SF1">
    <property type="entry name" value="RECOMBINATION PROTEIN 2"/>
    <property type="match status" value="1"/>
</dbReference>
<dbReference type="AlphaFoldDB" id="A0A0G0K242"/>
<organism evidence="3 4">
    <name type="scientific">Candidatus Falkowbacteria bacterium GW2011_GWE1_38_31</name>
    <dbReference type="NCBI Taxonomy" id="1618638"/>
    <lineage>
        <taxon>Bacteria</taxon>
        <taxon>Candidatus Falkowiibacteriota</taxon>
    </lineage>
</organism>
<evidence type="ECO:0000313" key="3">
    <source>
        <dbReference type="EMBL" id="KKQ69550.1"/>
    </source>
</evidence>
<dbReference type="InterPro" id="IPR035681">
    <property type="entry name" value="ComA-like_MBL"/>
</dbReference>
<comment type="caution">
    <text evidence="3">The sequence shown here is derived from an EMBL/GenBank/DDBJ whole genome shotgun (WGS) entry which is preliminary data.</text>
</comment>
<dbReference type="InterPro" id="IPR052159">
    <property type="entry name" value="Competence_DNA_uptake"/>
</dbReference>
<gene>
    <name evidence="3" type="ORF">US91_C0013G0018</name>
</gene>
<proteinExistence type="predicted"/>
<dbReference type="CDD" id="cd07731">
    <property type="entry name" value="ComA-like_MBL-fold"/>
    <property type="match status" value="1"/>
</dbReference>
<dbReference type="SMART" id="SM00849">
    <property type="entry name" value="Lactamase_B"/>
    <property type="match status" value="1"/>
</dbReference>
<protein>
    <submittedName>
        <fullName evidence="3">Competence-like protein</fullName>
    </submittedName>
</protein>
<dbReference type="Proteomes" id="UP000034022">
    <property type="component" value="Unassembled WGS sequence"/>
</dbReference>
<keyword evidence="1" id="KW-1133">Transmembrane helix</keyword>
<dbReference type="InterPro" id="IPR036866">
    <property type="entry name" value="RibonucZ/Hydroxyglut_hydro"/>
</dbReference>
<dbReference type="SUPFAM" id="SSF56281">
    <property type="entry name" value="Metallo-hydrolase/oxidoreductase"/>
    <property type="match status" value="1"/>
</dbReference>
<keyword evidence="1" id="KW-0472">Membrane</keyword>
<keyword evidence="1" id="KW-0812">Transmembrane</keyword>
<name>A0A0G0K242_9BACT</name>
<evidence type="ECO:0000259" key="2">
    <source>
        <dbReference type="SMART" id="SM00849"/>
    </source>
</evidence>
<evidence type="ECO:0000313" key="4">
    <source>
        <dbReference type="Proteomes" id="UP000034022"/>
    </source>
</evidence>
<feature type="transmembrane region" description="Helical" evidence="1">
    <location>
        <begin position="12"/>
        <end position="35"/>
    </location>
</feature>
<dbReference type="Pfam" id="PF00753">
    <property type="entry name" value="Lactamase_B"/>
    <property type="match status" value="1"/>
</dbReference>
<dbReference type="InterPro" id="IPR001279">
    <property type="entry name" value="Metallo-B-lactamas"/>
</dbReference>